<evidence type="ECO:0000256" key="1">
    <source>
        <dbReference type="SAM" id="MobiDB-lite"/>
    </source>
</evidence>
<sequence>MPSWRMPLLTTAALAFALTGAPSPAMAISPSAHPAAAQQAAAPGAPPPGGTTGVEP</sequence>
<comment type="caution">
    <text evidence="3">The sequence shown here is derived from an EMBL/GenBank/DDBJ whole genome shotgun (WGS) entry which is preliminary data.</text>
</comment>
<evidence type="ECO:0000313" key="3">
    <source>
        <dbReference type="EMBL" id="MFD0884665.1"/>
    </source>
</evidence>
<proteinExistence type="predicted"/>
<feature type="region of interest" description="Disordered" evidence="1">
    <location>
        <begin position="25"/>
        <end position="56"/>
    </location>
</feature>
<accession>A0ABW3DLA9</accession>
<evidence type="ECO:0000313" key="4">
    <source>
        <dbReference type="Proteomes" id="UP001597024"/>
    </source>
</evidence>
<keyword evidence="4" id="KW-1185">Reference proteome</keyword>
<dbReference type="EMBL" id="JBHTHX010000206">
    <property type="protein sequence ID" value="MFD0884665.1"/>
    <property type="molecule type" value="Genomic_DNA"/>
</dbReference>
<reference evidence="4" key="1">
    <citation type="journal article" date="2019" name="Int. J. Syst. Evol. Microbiol.">
        <title>The Global Catalogue of Microorganisms (GCM) 10K type strain sequencing project: providing services to taxonomists for standard genome sequencing and annotation.</title>
        <authorList>
            <consortium name="The Broad Institute Genomics Platform"/>
            <consortium name="The Broad Institute Genome Sequencing Center for Infectious Disease"/>
            <person name="Wu L."/>
            <person name="Ma J."/>
        </authorList>
    </citation>
    <scope>NUCLEOTIDE SEQUENCE [LARGE SCALE GENOMIC DNA]</scope>
    <source>
        <strain evidence="4">CCUG 62974</strain>
    </source>
</reference>
<gene>
    <name evidence="3" type="ORF">ACFQ08_08880</name>
</gene>
<keyword evidence="2" id="KW-0732">Signal</keyword>
<dbReference type="Proteomes" id="UP001597024">
    <property type="component" value="Unassembled WGS sequence"/>
</dbReference>
<organism evidence="3 4">
    <name type="scientific">Streptosporangium algeriense</name>
    <dbReference type="NCBI Taxonomy" id="1682748"/>
    <lineage>
        <taxon>Bacteria</taxon>
        <taxon>Bacillati</taxon>
        <taxon>Actinomycetota</taxon>
        <taxon>Actinomycetes</taxon>
        <taxon>Streptosporangiales</taxon>
        <taxon>Streptosporangiaceae</taxon>
        <taxon>Streptosporangium</taxon>
    </lineage>
</organism>
<name>A0ABW3DLA9_9ACTN</name>
<protein>
    <submittedName>
        <fullName evidence="3">Uncharacterized protein</fullName>
    </submittedName>
</protein>
<feature type="signal peptide" evidence="2">
    <location>
        <begin position="1"/>
        <end position="27"/>
    </location>
</feature>
<feature type="compositionally biased region" description="Low complexity" evidence="1">
    <location>
        <begin position="25"/>
        <end position="43"/>
    </location>
</feature>
<evidence type="ECO:0000256" key="2">
    <source>
        <dbReference type="SAM" id="SignalP"/>
    </source>
</evidence>
<feature type="chain" id="PRO_5045103743" evidence="2">
    <location>
        <begin position="28"/>
        <end position="56"/>
    </location>
</feature>